<evidence type="ECO:0000313" key="15">
    <source>
        <dbReference type="EMBL" id="AIZ35868.1"/>
    </source>
</evidence>
<dbReference type="GO" id="GO:0004930">
    <property type="term" value="F:G protein-coupled receptor activity"/>
    <property type="evidence" value="ECO:0007669"/>
    <property type="project" value="UniProtKB-KW"/>
</dbReference>
<accession>A0A0A7JTC9</accession>
<proteinExistence type="inferred from homology"/>
<dbReference type="GO" id="GO:0016020">
    <property type="term" value="C:membrane"/>
    <property type="evidence" value="ECO:0007669"/>
    <property type="project" value="UniProtKB-SubCell"/>
</dbReference>
<evidence type="ECO:0000256" key="2">
    <source>
        <dbReference type="ARBA" id="ARBA00007376"/>
    </source>
</evidence>
<evidence type="ECO:0000256" key="8">
    <source>
        <dbReference type="ARBA" id="ARBA00023136"/>
    </source>
</evidence>
<evidence type="ECO:0000256" key="7">
    <source>
        <dbReference type="ARBA" id="ARBA00023040"/>
    </source>
</evidence>
<dbReference type="InterPro" id="IPR007960">
    <property type="entry name" value="TAS2R"/>
</dbReference>
<keyword evidence="7 13" id="KW-0297">G-protein coupled receptor</keyword>
<dbReference type="CDD" id="cd15016">
    <property type="entry name" value="7tm_TAS2R1"/>
    <property type="match status" value="1"/>
</dbReference>
<evidence type="ECO:0000256" key="10">
    <source>
        <dbReference type="ARBA" id="ARBA00023180"/>
    </source>
</evidence>
<keyword evidence="9 13" id="KW-0675">Receptor</keyword>
<evidence type="ECO:0000256" key="5">
    <source>
        <dbReference type="ARBA" id="ARBA00022692"/>
    </source>
</evidence>
<comment type="similarity">
    <text evidence="2 12">Belongs to the G-protein coupled receptor T2R family.</text>
</comment>
<evidence type="ECO:0000256" key="13">
    <source>
        <dbReference type="RuleBase" id="RU004424"/>
    </source>
</evidence>
<feature type="transmembrane region" description="Helical" evidence="14">
    <location>
        <begin position="42"/>
        <end position="73"/>
    </location>
</feature>
<feature type="transmembrane region" description="Helical" evidence="14">
    <location>
        <begin position="176"/>
        <end position="201"/>
    </location>
</feature>
<dbReference type="GO" id="GO:0033038">
    <property type="term" value="F:bitter taste receptor activity"/>
    <property type="evidence" value="ECO:0007669"/>
    <property type="project" value="InterPro"/>
</dbReference>
<feature type="transmembrane region" description="Helical" evidence="14">
    <location>
        <begin position="93"/>
        <end position="118"/>
    </location>
</feature>
<keyword evidence="11 13" id="KW-0807">Transducer</keyword>
<keyword evidence="8 13" id="KW-0472">Membrane</keyword>
<evidence type="ECO:0000256" key="14">
    <source>
        <dbReference type="SAM" id="Phobius"/>
    </source>
</evidence>
<organism evidence="15">
    <name type="scientific">Hippopotamus amphibius</name>
    <name type="common">Hippopotamus</name>
    <dbReference type="NCBI Taxonomy" id="9833"/>
    <lineage>
        <taxon>Eukaryota</taxon>
        <taxon>Metazoa</taxon>
        <taxon>Chordata</taxon>
        <taxon>Craniata</taxon>
        <taxon>Vertebrata</taxon>
        <taxon>Euteleostomi</taxon>
        <taxon>Mammalia</taxon>
        <taxon>Eutheria</taxon>
        <taxon>Laurasiatheria</taxon>
        <taxon>Artiodactyla</taxon>
        <taxon>Whippomorpha</taxon>
        <taxon>Ancodonta</taxon>
        <taxon>Hippopotamidae</taxon>
        <taxon>Hippopotamus</taxon>
    </lineage>
</organism>
<dbReference type="AlphaFoldDB" id="A0A0A7JTC9"/>
<protein>
    <recommendedName>
        <fullName evidence="13">Taste receptor type 2</fullName>
    </recommendedName>
</protein>
<gene>
    <name evidence="15" type="primary">Tas2r1</name>
</gene>
<keyword evidence="4 13" id="KW-0716">Sensory transduction</keyword>
<evidence type="ECO:0000256" key="12">
    <source>
        <dbReference type="RuleBase" id="RU004423"/>
    </source>
</evidence>
<evidence type="ECO:0000256" key="6">
    <source>
        <dbReference type="ARBA" id="ARBA00022989"/>
    </source>
</evidence>
<feature type="transmembrane region" description="Helical" evidence="14">
    <location>
        <begin position="222"/>
        <end position="251"/>
    </location>
</feature>
<reference evidence="15" key="1">
    <citation type="journal article" date="2014" name="BMC Evol. Biol.">
        <title>The loss of taste genes in cetaceans.</title>
        <authorList>
            <person name="Zhu K."/>
            <person name="Zhou X."/>
            <person name="Xu S."/>
            <person name="Sun D."/>
            <person name="Ren W."/>
            <person name="Zhou K."/>
            <person name="Yang G."/>
        </authorList>
    </citation>
    <scope>NUCLEOTIDE SEQUENCE</scope>
</reference>
<keyword evidence="6 14" id="KW-1133">Transmembrane helix</keyword>
<dbReference type="PANTHER" id="PTHR11394:SF149">
    <property type="entry name" value="TASTE RECEPTOR TYPE 2 MEMBER 1"/>
    <property type="match status" value="1"/>
</dbReference>
<sequence length="299" mass="34194">MLEPHLIIHLLLAMIQFLTGVLVNGIIMVVNGMDLIKQKKMIPLNLLISCLAISRICLQLAVFSIDLAFLSLIEFPPLTEKFAVLTFVNDLGLWLATWLSVFYCARIAPVAHPLFFLLKMKISKLVPWLILGSLLYASSSAFFHSKNRWAFSKEDFLGLLSPNATTQFKDIPALQFAFLFVEHSLPLLIFLISSLLLLFYLGRHTWQMRNTATGPRTPHMRVYINTLLSILSFLVLYLCHYMTSALLFYRIFNLRSFIFLFLIFMVGSYQSGHSITLILGNPKMKQNAKKLLLPRKCCQ</sequence>
<evidence type="ECO:0000256" key="9">
    <source>
        <dbReference type="ARBA" id="ARBA00023170"/>
    </source>
</evidence>
<dbReference type="Pfam" id="PF05296">
    <property type="entry name" value="TAS2R"/>
    <property type="match status" value="1"/>
</dbReference>
<keyword evidence="5 13" id="KW-0812">Transmembrane</keyword>
<feature type="transmembrane region" description="Helical" evidence="14">
    <location>
        <begin position="125"/>
        <end position="143"/>
    </location>
</feature>
<dbReference type="SUPFAM" id="SSF81321">
    <property type="entry name" value="Family A G protein-coupled receptor-like"/>
    <property type="match status" value="1"/>
</dbReference>
<feature type="transmembrane region" description="Helical" evidence="14">
    <location>
        <begin position="6"/>
        <end position="30"/>
    </location>
</feature>
<evidence type="ECO:0000256" key="11">
    <source>
        <dbReference type="ARBA" id="ARBA00023224"/>
    </source>
</evidence>
<keyword evidence="3 13" id="KW-0919">Taste</keyword>
<evidence type="ECO:0000256" key="1">
    <source>
        <dbReference type="ARBA" id="ARBA00004141"/>
    </source>
</evidence>
<keyword evidence="10" id="KW-0325">Glycoprotein</keyword>
<evidence type="ECO:0000256" key="4">
    <source>
        <dbReference type="ARBA" id="ARBA00022606"/>
    </source>
</evidence>
<dbReference type="EMBL" id="KJ524775">
    <property type="protein sequence ID" value="AIZ35868.1"/>
    <property type="molecule type" value="Genomic_DNA"/>
</dbReference>
<comment type="subcellular location">
    <subcellularLocation>
        <location evidence="1 13">Membrane</location>
        <topology evidence="1 13">Multi-pass membrane protein</topology>
    </subcellularLocation>
</comment>
<name>A0A0A7JTC9_HIPAM</name>
<feature type="transmembrane region" description="Helical" evidence="14">
    <location>
        <begin position="257"/>
        <end position="280"/>
    </location>
</feature>
<evidence type="ECO:0000256" key="3">
    <source>
        <dbReference type="ARBA" id="ARBA00022480"/>
    </source>
</evidence>
<dbReference type="PANTHER" id="PTHR11394">
    <property type="entry name" value="TASTE RECEPTOR TYPE 2"/>
    <property type="match status" value="1"/>
</dbReference>
<dbReference type="FunFam" id="1.20.1070.10:FF:000055">
    <property type="entry name" value="Taste receptor type 2"/>
    <property type="match status" value="1"/>
</dbReference>